<keyword evidence="5" id="KW-1185">Reference proteome</keyword>
<name>A0A238W1I6_9ACTN</name>
<dbReference type="Pfam" id="PF03372">
    <property type="entry name" value="Exo_endo_phos"/>
    <property type="match status" value="1"/>
</dbReference>
<dbReference type="SMART" id="SM00560">
    <property type="entry name" value="LamGL"/>
    <property type="match status" value="1"/>
</dbReference>
<gene>
    <name evidence="4" type="ORF">SAMN06264365_1029</name>
</gene>
<evidence type="ECO:0000256" key="1">
    <source>
        <dbReference type="ARBA" id="ARBA00022729"/>
    </source>
</evidence>
<dbReference type="InterPro" id="IPR006558">
    <property type="entry name" value="LamG-like"/>
</dbReference>
<protein>
    <submittedName>
        <fullName evidence="4">Endonuclease/Exonuclease/phosphatase family protein</fullName>
    </submittedName>
</protein>
<keyword evidence="4" id="KW-0255">Endonuclease</keyword>
<evidence type="ECO:0000313" key="5">
    <source>
        <dbReference type="Proteomes" id="UP000198415"/>
    </source>
</evidence>
<evidence type="ECO:0000313" key="4">
    <source>
        <dbReference type="EMBL" id="SNR39569.1"/>
    </source>
</evidence>
<dbReference type="GO" id="GO:0004519">
    <property type="term" value="F:endonuclease activity"/>
    <property type="evidence" value="ECO:0007669"/>
    <property type="project" value="UniProtKB-KW"/>
</dbReference>
<keyword evidence="4" id="KW-0540">Nuclease</keyword>
<proteinExistence type="predicted"/>
<dbReference type="Gene3D" id="2.60.120.200">
    <property type="match status" value="1"/>
</dbReference>
<sequence>MVGVTAAVLATVAAVRIAVPQTRQPVVPAAATDPDGLGYQRESIRMLTWNICGEAGGSRGSLSYCPWRSRPQAKAAAIETIVRQRDLNVIMLQEVCYPDDAAGRGGDRNDLAPLMAALGPGWTYRTAVVARPDGRSDCRGGDLVGTVGEVVAVRGTITSSTVTPLLVAGDPNYYPDATTKRTSNLLCVRVDGWQNTPCVTHLLHNSDPEYARETASLKQKVGAVALPVLGGDLNTSQGSASTSPIRPLFDAYPECDQQAYAPGDAVTEMTHFNSEDAAPAVAQQKLDYVFATSGFAYCDSLTEFADTNANTAAADDPAALSDHAPVVAFTRGQSLTWKFDETSGDSTADGSINGLTGTLRNGVTRSTERVHSLRFDGTGTVTSGVDGTVNKFDTRRGLTVSLWAKPDTAAPTGSLINQPNNSGSPLDLSYTGGKWRFAMVTGDASGAASDQVTATAQPGVWTHLAATYDPVAGRMSLFVNGTLAGTAAHTKRVPSGTAITIGAAYQGGVDDLQLFPYALASAEITKLRAGQTMLPAVPTGTVTIPATSTGNPGCHQNGGYGTVASLTPRLSAAVQDDDPTVPVRGEFSIWDNTDPSQPQPIYLGGPGSASGYVTGSGTVSVQVPTLIAGHSYGWYVRASDGTNVSATAPVCHFVAAAS</sequence>
<dbReference type="SUPFAM" id="SSF49899">
    <property type="entry name" value="Concanavalin A-like lectins/glucanases"/>
    <property type="match status" value="1"/>
</dbReference>
<keyword evidence="1" id="KW-0732">Signal</keyword>
<evidence type="ECO:0000256" key="2">
    <source>
        <dbReference type="ARBA" id="ARBA00023157"/>
    </source>
</evidence>
<dbReference type="AlphaFoldDB" id="A0A238W1I6"/>
<dbReference type="SUPFAM" id="SSF56219">
    <property type="entry name" value="DNase I-like"/>
    <property type="match status" value="1"/>
</dbReference>
<dbReference type="Gene3D" id="3.60.10.10">
    <property type="entry name" value="Endonuclease/exonuclease/phosphatase"/>
    <property type="match status" value="1"/>
</dbReference>
<evidence type="ECO:0000259" key="3">
    <source>
        <dbReference type="SMART" id="SM00560"/>
    </source>
</evidence>
<keyword evidence="4" id="KW-0378">Hydrolase</keyword>
<dbReference type="InterPro" id="IPR036691">
    <property type="entry name" value="Endo/exonu/phosph_ase_sf"/>
</dbReference>
<dbReference type="InterPro" id="IPR013320">
    <property type="entry name" value="ConA-like_dom_sf"/>
</dbReference>
<feature type="domain" description="LamG-like jellyroll fold" evidence="3">
    <location>
        <begin position="396"/>
        <end position="522"/>
    </location>
</feature>
<dbReference type="GO" id="GO:0004527">
    <property type="term" value="F:exonuclease activity"/>
    <property type="evidence" value="ECO:0007669"/>
    <property type="project" value="UniProtKB-KW"/>
</dbReference>
<accession>A0A238W1I6</accession>
<reference evidence="4 5" key="1">
    <citation type="submission" date="2017-06" db="EMBL/GenBank/DDBJ databases">
        <authorList>
            <person name="Kim H.J."/>
            <person name="Triplett B.A."/>
        </authorList>
    </citation>
    <scope>NUCLEOTIDE SEQUENCE [LARGE SCALE GENOMIC DNA]</scope>
    <source>
        <strain evidence="4 5">DSM 43151</strain>
    </source>
</reference>
<dbReference type="EMBL" id="FZNR01000002">
    <property type="protein sequence ID" value="SNR39569.1"/>
    <property type="molecule type" value="Genomic_DNA"/>
</dbReference>
<dbReference type="InterPro" id="IPR005135">
    <property type="entry name" value="Endo/exonuclease/phosphatase"/>
</dbReference>
<organism evidence="4 5">
    <name type="scientific">Actinoplanes regularis</name>
    <dbReference type="NCBI Taxonomy" id="52697"/>
    <lineage>
        <taxon>Bacteria</taxon>
        <taxon>Bacillati</taxon>
        <taxon>Actinomycetota</taxon>
        <taxon>Actinomycetes</taxon>
        <taxon>Micromonosporales</taxon>
        <taxon>Micromonosporaceae</taxon>
        <taxon>Actinoplanes</taxon>
    </lineage>
</organism>
<dbReference type="Pfam" id="PF13385">
    <property type="entry name" value="Laminin_G_3"/>
    <property type="match status" value="1"/>
</dbReference>
<dbReference type="Proteomes" id="UP000198415">
    <property type="component" value="Unassembled WGS sequence"/>
</dbReference>
<keyword evidence="4" id="KW-0269">Exonuclease</keyword>
<keyword evidence="2" id="KW-1015">Disulfide bond</keyword>